<keyword evidence="3" id="KW-1003">Cell membrane</keyword>
<dbReference type="GO" id="GO:0016055">
    <property type="term" value="P:Wnt signaling pathway"/>
    <property type="evidence" value="ECO:0007669"/>
    <property type="project" value="UniProtKB-KW"/>
</dbReference>
<reference evidence="8 9" key="1">
    <citation type="submission" date="2019-01" db="EMBL/GenBank/DDBJ databases">
        <title>Draft Genome and Complete Hox-Cluster Characterization of the Sterlet Sturgeon (Acipenser ruthenus).</title>
        <authorList>
            <person name="Wei Q."/>
        </authorList>
    </citation>
    <scope>NUCLEOTIDE SEQUENCE [LARGE SCALE GENOMIC DNA]</scope>
    <source>
        <strain evidence="8">WHYD16114868_AA</strain>
        <tissue evidence="8">Blood</tissue>
    </source>
</reference>
<keyword evidence="5" id="KW-0446">Lipid-binding</keyword>
<comment type="similarity">
    <text evidence="2">Belongs to the Amer family.</text>
</comment>
<keyword evidence="4" id="KW-0879">Wnt signaling pathway</keyword>
<feature type="region of interest" description="Disordered" evidence="7">
    <location>
        <begin position="337"/>
        <end position="371"/>
    </location>
</feature>
<dbReference type="Pfam" id="PF09422">
    <property type="entry name" value="AMER"/>
    <property type="match status" value="1"/>
</dbReference>
<evidence type="ECO:0000256" key="7">
    <source>
        <dbReference type="SAM" id="MobiDB-lite"/>
    </source>
</evidence>
<dbReference type="GO" id="GO:0060828">
    <property type="term" value="P:regulation of canonical Wnt signaling pathway"/>
    <property type="evidence" value="ECO:0007669"/>
    <property type="project" value="TreeGrafter"/>
</dbReference>
<evidence type="ECO:0000256" key="4">
    <source>
        <dbReference type="ARBA" id="ARBA00022687"/>
    </source>
</evidence>
<accession>A0A444U8G7</accession>
<evidence type="ECO:0000256" key="5">
    <source>
        <dbReference type="ARBA" id="ARBA00023121"/>
    </source>
</evidence>
<feature type="region of interest" description="Disordered" evidence="7">
    <location>
        <begin position="929"/>
        <end position="962"/>
    </location>
</feature>
<dbReference type="GO" id="GO:0005546">
    <property type="term" value="F:phosphatidylinositol-4,5-bisphosphate binding"/>
    <property type="evidence" value="ECO:0007669"/>
    <property type="project" value="TreeGrafter"/>
</dbReference>
<comment type="subcellular location">
    <subcellularLocation>
        <location evidence="1">Cell membrane</location>
        <topology evidence="1">Peripheral membrane protein</topology>
    </subcellularLocation>
</comment>
<gene>
    <name evidence="8" type="ORF">EOD39_6955</name>
</gene>
<protein>
    <recommendedName>
        <fullName evidence="10">APC membrane recruitment protein 3</fullName>
    </recommendedName>
</protein>
<feature type="region of interest" description="Disordered" evidence="7">
    <location>
        <begin position="193"/>
        <end position="223"/>
    </location>
</feature>
<dbReference type="PANTHER" id="PTHR22237:SF2">
    <property type="entry name" value="APC MEMBRANE RECRUITMENT PROTEIN 3"/>
    <property type="match status" value="1"/>
</dbReference>
<dbReference type="Proteomes" id="UP000289886">
    <property type="component" value="Unassembled WGS sequence"/>
</dbReference>
<dbReference type="InterPro" id="IPR019003">
    <property type="entry name" value="AMER"/>
</dbReference>
<proteinExistence type="inferred from homology"/>
<organism evidence="8 9">
    <name type="scientific">Acipenser ruthenus</name>
    <name type="common">Sterlet sturgeon</name>
    <dbReference type="NCBI Taxonomy" id="7906"/>
    <lineage>
        <taxon>Eukaryota</taxon>
        <taxon>Metazoa</taxon>
        <taxon>Chordata</taxon>
        <taxon>Craniata</taxon>
        <taxon>Vertebrata</taxon>
        <taxon>Euteleostomi</taxon>
        <taxon>Actinopterygii</taxon>
        <taxon>Chondrostei</taxon>
        <taxon>Acipenseriformes</taxon>
        <taxon>Acipenseridae</taxon>
        <taxon>Acipenser</taxon>
    </lineage>
</organism>
<dbReference type="GO" id="GO:0005886">
    <property type="term" value="C:plasma membrane"/>
    <property type="evidence" value="ECO:0007669"/>
    <property type="project" value="UniProtKB-SubCell"/>
</dbReference>
<keyword evidence="6" id="KW-0472">Membrane</keyword>
<evidence type="ECO:0000256" key="1">
    <source>
        <dbReference type="ARBA" id="ARBA00004202"/>
    </source>
</evidence>
<evidence type="ECO:0000256" key="2">
    <source>
        <dbReference type="ARBA" id="ARBA00007750"/>
    </source>
</evidence>
<sequence length="962" mass="106521">MDGRKSPQKSSLQHTDSHTNTTVDIDFGENDSRMRNSASFSKGSKESTQQCSSQHSSTNGLSTFFLHGNGERYEDWGTCRSVRKSKTHDCVMGMGQHRGHGTINHERVNPSVRRRGRLVSSISFSGFGIAQNGYARLLQDNGSTPNYGRQIIDYRNFAPQVPFVPSIAKSIPKKRISLRKPKKGFRDLFSMKRHRHEKTTSPGISEKEATLEGPRRHSKHRERMAGNATLQEFSGSDPLLDSTYDYCSTFCEDVASLKSFDSQMGCGEIFADEEHHVHLDIERQKDSGKDHCELRKPSPVVESFQGGVEQLASPAQTEVIDFLGLWESVRNTGLLKQEASTDSRMLNTPSLPPTPLSEDQMNSPYDLQPSPEETASAVIIMPKTDIQESISTSDEGYYDSFSLGKEENSKESLTPCTSIRFPRDSYSGDALYELFYDADEPGMSPIFDDGTSVSESILGQSSDLPLSMYSFHVGAEENPAPPSALDVISQEVLQSNWKGKECLLKLCDTEISLAMGIMNWIKQKTDKMSSSELTHNGSEEQKSNECHNTMGAFPEIPQIANNEAWNDTMDSMKTEEESMFNQERSPAPDVVPSGLVEANLESDLSELDITRGHAETETKFIINNSLNILEVDGYQVSSLNRELKKSAGSPSTGANGIIIFAIDKESLCETCRKSVKHNSNEMHLCASCLSLIDHIKYTELLNSTSNNVRESLPVDLGGTHPSLPLGVCESPMSPAEEAGDITITHLLEQCVSQVSSLKINSSSCKGSEGKNPFLLSFGEDSDVNEEKDLGSEKNKDVIQNFLKPKKNCSNNADSKLSRANWTSLHDGSPEVNIIENTISSSASIFQSSPQEQTHLEIGLVTTNSFNELILETHRSPCLGNSVSANPKSENASQPLRPTYLPLSNSAYSEFTNNLTLALDQARVVKQCDKPRRHRKSLFSRDGPFGYALSDEKKEDRKRRMKK</sequence>
<evidence type="ECO:0000313" key="9">
    <source>
        <dbReference type="Proteomes" id="UP000289886"/>
    </source>
</evidence>
<dbReference type="GO" id="GO:0008013">
    <property type="term" value="F:beta-catenin binding"/>
    <property type="evidence" value="ECO:0007669"/>
    <property type="project" value="TreeGrafter"/>
</dbReference>
<feature type="compositionally biased region" description="Polar residues" evidence="7">
    <location>
        <begin position="8"/>
        <end position="23"/>
    </location>
</feature>
<dbReference type="AlphaFoldDB" id="A0A444U8G7"/>
<comment type="caution">
    <text evidence="8">The sequence shown here is derived from an EMBL/GenBank/DDBJ whole genome shotgun (WGS) entry which is preliminary data.</text>
</comment>
<evidence type="ECO:0000256" key="3">
    <source>
        <dbReference type="ARBA" id="ARBA00022475"/>
    </source>
</evidence>
<dbReference type="EMBL" id="SCEB01215078">
    <property type="protein sequence ID" value="RXM31451.1"/>
    <property type="molecule type" value="Genomic_DNA"/>
</dbReference>
<evidence type="ECO:0000313" key="8">
    <source>
        <dbReference type="EMBL" id="RXM31451.1"/>
    </source>
</evidence>
<evidence type="ECO:0000256" key="6">
    <source>
        <dbReference type="ARBA" id="ARBA00023136"/>
    </source>
</evidence>
<feature type="compositionally biased region" description="Low complexity" evidence="7">
    <location>
        <begin position="47"/>
        <end position="58"/>
    </location>
</feature>
<feature type="compositionally biased region" description="Polar residues" evidence="7">
    <location>
        <begin position="338"/>
        <end position="347"/>
    </location>
</feature>
<dbReference type="PANTHER" id="PTHR22237">
    <property type="entry name" value="APC MEMBRANE RECRUITMENT PROTEIN 2-RELATED"/>
    <property type="match status" value="1"/>
</dbReference>
<name>A0A444U8G7_ACIRT</name>
<keyword evidence="9" id="KW-1185">Reference proteome</keyword>
<feature type="region of interest" description="Disordered" evidence="7">
    <location>
        <begin position="1"/>
        <end position="59"/>
    </location>
</feature>
<evidence type="ECO:0008006" key="10">
    <source>
        <dbReference type="Google" id="ProtNLM"/>
    </source>
</evidence>
<feature type="compositionally biased region" description="Basic and acidic residues" evidence="7">
    <location>
        <begin position="205"/>
        <end position="215"/>
    </location>
</feature>